<protein>
    <submittedName>
        <fullName evidence="4">1135_t:CDS:1</fullName>
    </submittedName>
</protein>
<comment type="caution">
    <text evidence="4">The sequence shown here is derived from an EMBL/GenBank/DDBJ whole genome shotgun (WGS) entry which is preliminary data.</text>
</comment>
<dbReference type="Pfam" id="PF12799">
    <property type="entry name" value="LRR_4"/>
    <property type="match status" value="1"/>
</dbReference>
<dbReference type="EMBL" id="CAJVPL010000572">
    <property type="protein sequence ID" value="CAG8510979.1"/>
    <property type="molecule type" value="Genomic_DNA"/>
</dbReference>
<reference evidence="4" key="1">
    <citation type="submission" date="2021-06" db="EMBL/GenBank/DDBJ databases">
        <authorList>
            <person name="Kallberg Y."/>
            <person name="Tangrot J."/>
            <person name="Rosling A."/>
        </authorList>
    </citation>
    <scope>NUCLEOTIDE SEQUENCE</scope>
    <source>
        <strain evidence="4">MT106</strain>
    </source>
</reference>
<name>A0A9N9F500_9GLOM</name>
<organism evidence="4 5">
    <name type="scientific">Ambispora gerdemannii</name>
    <dbReference type="NCBI Taxonomy" id="144530"/>
    <lineage>
        <taxon>Eukaryota</taxon>
        <taxon>Fungi</taxon>
        <taxon>Fungi incertae sedis</taxon>
        <taxon>Mucoromycota</taxon>
        <taxon>Glomeromycotina</taxon>
        <taxon>Glomeromycetes</taxon>
        <taxon>Archaeosporales</taxon>
        <taxon>Ambisporaceae</taxon>
        <taxon>Ambispora</taxon>
    </lineage>
</organism>
<dbReference type="InterPro" id="IPR052574">
    <property type="entry name" value="CDIRP"/>
</dbReference>
<evidence type="ECO:0000256" key="1">
    <source>
        <dbReference type="ARBA" id="ARBA00022614"/>
    </source>
</evidence>
<dbReference type="Gene3D" id="3.80.10.10">
    <property type="entry name" value="Ribonuclease Inhibitor"/>
    <property type="match status" value="1"/>
</dbReference>
<evidence type="ECO:0000256" key="2">
    <source>
        <dbReference type="ARBA" id="ARBA00022737"/>
    </source>
</evidence>
<dbReference type="InterPro" id="IPR032675">
    <property type="entry name" value="LRR_dom_sf"/>
</dbReference>
<evidence type="ECO:0000256" key="3">
    <source>
        <dbReference type="SAM" id="Coils"/>
    </source>
</evidence>
<sequence>MVNAQIWLDQKHPPETREVVTELNISSEELKGSLNLYFFNNLRKLNCSGNVITSLDLNDCTQLEELTCSYNKIAKIDMSNCTQISRLDCSNNCLVNFDFSKLDPEKLIELFVDDNNFPKQGLSCFSRFKNLEKLSIGNSKKIIAEHNTCNQFTGSLRALEKLGRLEELDINNTDIDRGLEYLSDNLKRIKYLKKNERSIELNSNQLLLPLQPYHRPLPYNHYDMMAWRKDHFRYYTPFLVLQEGDKIQKQKISSLEEELKQKKEENIILWHQLEDLENLRNTCSGYTKFIDNYFQSKKFRLSEMTISAKSKLDDETQDMLDTLLETQEEIIQDSGSKFTSKRLERLERTKRALSKKLNSEEIQILLAEQEEVAKLNDQLELLQIRETKLQSSSPNLFEQQQ</sequence>
<keyword evidence="2" id="KW-0677">Repeat</keyword>
<dbReference type="InterPro" id="IPR025875">
    <property type="entry name" value="Leu-rich_rpt_4"/>
</dbReference>
<dbReference type="GO" id="GO:0035591">
    <property type="term" value="F:signaling adaptor activity"/>
    <property type="evidence" value="ECO:0007669"/>
    <property type="project" value="TreeGrafter"/>
</dbReference>
<dbReference type="SUPFAM" id="SSF52058">
    <property type="entry name" value="L domain-like"/>
    <property type="match status" value="1"/>
</dbReference>
<feature type="coiled-coil region" evidence="3">
    <location>
        <begin position="336"/>
        <end position="392"/>
    </location>
</feature>
<dbReference type="OrthoDB" id="2404189at2759"/>
<evidence type="ECO:0000313" key="5">
    <source>
        <dbReference type="Proteomes" id="UP000789831"/>
    </source>
</evidence>
<dbReference type="PANTHER" id="PTHR47566">
    <property type="match status" value="1"/>
</dbReference>
<proteinExistence type="predicted"/>
<dbReference type="AlphaFoldDB" id="A0A9N9F500"/>
<gene>
    <name evidence="4" type="ORF">AGERDE_LOCUS4740</name>
</gene>
<keyword evidence="1" id="KW-0433">Leucine-rich repeat</keyword>
<keyword evidence="3" id="KW-0175">Coiled coil</keyword>
<evidence type="ECO:0000313" key="4">
    <source>
        <dbReference type="EMBL" id="CAG8510979.1"/>
    </source>
</evidence>
<dbReference type="Proteomes" id="UP000789831">
    <property type="component" value="Unassembled WGS sequence"/>
</dbReference>
<keyword evidence="5" id="KW-1185">Reference proteome</keyword>
<accession>A0A9N9F500</accession>
<dbReference type="PANTHER" id="PTHR47566:SF1">
    <property type="entry name" value="PROTEIN NUD1"/>
    <property type="match status" value="1"/>
</dbReference>